<evidence type="ECO:0000313" key="2">
    <source>
        <dbReference type="EMBL" id="KJV85818.1"/>
    </source>
</evidence>
<dbReference type="AlphaFoldDB" id="A0A0F3PZY6"/>
<comment type="caution">
    <text evidence="2">The sequence shown here is derived from an EMBL/GenBank/DDBJ whole genome shotgun (WGS) entry which is preliminary data.</text>
</comment>
<feature type="compositionally biased region" description="Acidic residues" evidence="1">
    <location>
        <begin position="19"/>
        <end position="40"/>
    </location>
</feature>
<evidence type="ECO:0000256" key="1">
    <source>
        <dbReference type="SAM" id="MobiDB-lite"/>
    </source>
</evidence>
<proteinExistence type="predicted"/>
<reference evidence="2 3" key="1">
    <citation type="submission" date="2015-01" db="EMBL/GenBank/DDBJ databases">
        <title>Genome Sequencing of Rickettsiales.</title>
        <authorList>
            <person name="Daugherty S.C."/>
            <person name="Su Q."/>
            <person name="Abolude K."/>
            <person name="Beier-Sexton M."/>
            <person name="Carlyon J.A."/>
            <person name="Carter R."/>
            <person name="Day N.P."/>
            <person name="Dumler S.J."/>
            <person name="Dyachenko V."/>
            <person name="Godinez A."/>
            <person name="Kurtti T.J."/>
            <person name="Lichay M."/>
            <person name="Mullins K.E."/>
            <person name="Ott S."/>
            <person name="Pappas-Brown V."/>
            <person name="Paris D.H."/>
            <person name="Patel P."/>
            <person name="Richards A.L."/>
            <person name="Sadzewicz L."/>
            <person name="Sears K."/>
            <person name="Seidman D."/>
            <person name="Sengamalay N."/>
            <person name="Stenos J."/>
            <person name="Tallon L.J."/>
            <person name="Vincent G."/>
            <person name="Fraser C.M."/>
            <person name="Munderloh U."/>
            <person name="Dunning-Hotopp J.C."/>
        </authorList>
    </citation>
    <scope>NUCLEOTIDE SEQUENCE [LARGE SCALE GENOMIC DNA]</scope>
    <source>
        <strain evidence="2 3">CRT53-1</strain>
    </source>
</reference>
<evidence type="ECO:0000313" key="3">
    <source>
        <dbReference type="Proteomes" id="UP000033722"/>
    </source>
</evidence>
<dbReference type="Proteomes" id="UP000033722">
    <property type="component" value="Unassembled WGS sequence"/>
</dbReference>
<accession>A0A0F3PZY6</accession>
<dbReference type="PATRIC" id="fig|1359157.3.peg.645"/>
<organism evidence="2 3">
    <name type="scientific">Anaplasma phagocytophilum str. CRT53-1</name>
    <dbReference type="NCBI Taxonomy" id="1359157"/>
    <lineage>
        <taxon>Bacteria</taxon>
        <taxon>Pseudomonadati</taxon>
        <taxon>Pseudomonadota</taxon>
        <taxon>Alphaproteobacteria</taxon>
        <taxon>Rickettsiales</taxon>
        <taxon>Anaplasmataceae</taxon>
        <taxon>Anaplasma</taxon>
        <taxon>phagocytophilum group</taxon>
    </lineage>
</organism>
<name>A0A0F3PZY6_ANAPH</name>
<dbReference type="EMBL" id="LAOD01000020">
    <property type="protein sequence ID" value="KJV85818.1"/>
    <property type="molecule type" value="Genomic_DNA"/>
</dbReference>
<protein>
    <submittedName>
        <fullName evidence="2">Uncharacterized protein</fullName>
    </submittedName>
</protein>
<gene>
    <name evidence="2" type="ORF">APHCRT_0909</name>
</gene>
<feature type="region of interest" description="Disordered" evidence="1">
    <location>
        <begin position="17"/>
        <end position="42"/>
    </location>
</feature>
<sequence length="62" mass="6815">MRVLGYGARLLPTAHCLDSDTDVGPDDLSDAGDREGDESGLAEYSPMRRRMLKYVFGGGFLY</sequence>